<accession>A0A426X9L5</accession>
<organism evidence="2 3">
    <name type="scientific">Ensete ventricosum</name>
    <name type="common">Abyssinian banana</name>
    <name type="synonym">Musa ensete</name>
    <dbReference type="NCBI Taxonomy" id="4639"/>
    <lineage>
        <taxon>Eukaryota</taxon>
        <taxon>Viridiplantae</taxon>
        <taxon>Streptophyta</taxon>
        <taxon>Embryophyta</taxon>
        <taxon>Tracheophyta</taxon>
        <taxon>Spermatophyta</taxon>
        <taxon>Magnoliopsida</taxon>
        <taxon>Liliopsida</taxon>
        <taxon>Zingiberales</taxon>
        <taxon>Musaceae</taxon>
        <taxon>Ensete</taxon>
    </lineage>
</organism>
<gene>
    <name evidence="2" type="ORF">B296_00033924</name>
</gene>
<reference evidence="2 3" key="1">
    <citation type="journal article" date="2014" name="Agronomy (Basel)">
        <title>A Draft Genome Sequence for Ensete ventricosum, the Drought-Tolerant Tree Against Hunger.</title>
        <authorList>
            <person name="Harrison J."/>
            <person name="Moore K.A."/>
            <person name="Paszkiewicz K."/>
            <person name="Jones T."/>
            <person name="Grant M."/>
            <person name="Ambacheew D."/>
            <person name="Muzemil S."/>
            <person name="Studholme D.J."/>
        </authorList>
    </citation>
    <scope>NUCLEOTIDE SEQUENCE [LARGE SCALE GENOMIC DNA]</scope>
</reference>
<evidence type="ECO:0000313" key="2">
    <source>
        <dbReference type="EMBL" id="RRT36165.1"/>
    </source>
</evidence>
<dbReference type="Proteomes" id="UP000287651">
    <property type="component" value="Unassembled WGS sequence"/>
</dbReference>
<dbReference type="EMBL" id="AMZH03023972">
    <property type="protein sequence ID" value="RRT36165.1"/>
    <property type="molecule type" value="Genomic_DNA"/>
</dbReference>
<protein>
    <submittedName>
        <fullName evidence="2">Uncharacterized protein</fullName>
    </submittedName>
</protein>
<dbReference type="AlphaFoldDB" id="A0A426X9L5"/>
<comment type="caution">
    <text evidence="2">The sequence shown here is derived from an EMBL/GenBank/DDBJ whole genome shotgun (WGS) entry which is preliminary data.</text>
</comment>
<proteinExistence type="predicted"/>
<evidence type="ECO:0000256" key="1">
    <source>
        <dbReference type="SAM" id="MobiDB-lite"/>
    </source>
</evidence>
<sequence>MRVVVYLSIDQGELLGEHSGVEVGGRKERVSNDESSEAQLPEKYKATDRRAMGLGVSWYHRGGTSVESSIPCSHGGRALVVKGAEEVENVEANSNTKTGRKGRGQGTS</sequence>
<name>A0A426X9L5_ENSVE</name>
<feature type="compositionally biased region" description="Basic residues" evidence="1">
    <location>
        <begin position="98"/>
        <end position="108"/>
    </location>
</feature>
<evidence type="ECO:0000313" key="3">
    <source>
        <dbReference type="Proteomes" id="UP000287651"/>
    </source>
</evidence>
<feature type="region of interest" description="Disordered" evidence="1">
    <location>
        <begin position="89"/>
        <end position="108"/>
    </location>
</feature>